<feature type="region of interest" description="Disordered" evidence="5">
    <location>
        <begin position="89"/>
        <end position="119"/>
    </location>
</feature>
<evidence type="ECO:0000256" key="2">
    <source>
        <dbReference type="ARBA" id="ARBA00022692"/>
    </source>
</evidence>
<name>A0A420HQU1_9PEZI</name>
<dbReference type="PROSITE" id="PS51469">
    <property type="entry name" value="SUN"/>
    <property type="match status" value="1"/>
</dbReference>
<evidence type="ECO:0000259" key="7">
    <source>
        <dbReference type="PROSITE" id="PS51469"/>
    </source>
</evidence>
<feature type="transmembrane region" description="Helical" evidence="6">
    <location>
        <begin position="207"/>
        <end position="228"/>
    </location>
</feature>
<proteinExistence type="predicted"/>
<keyword evidence="4 6" id="KW-0472">Membrane</keyword>
<evidence type="ECO:0000256" key="6">
    <source>
        <dbReference type="SAM" id="Phobius"/>
    </source>
</evidence>
<dbReference type="GO" id="GO:0043495">
    <property type="term" value="F:protein-membrane adaptor activity"/>
    <property type="evidence" value="ECO:0007669"/>
    <property type="project" value="TreeGrafter"/>
</dbReference>
<feature type="compositionally biased region" description="Polar residues" evidence="5">
    <location>
        <begin position="8"/>
        <end position="32"/>
    </location>
</feature>
<dbReference type="STRING" id="212602.A0A420HQU1"/>
<evidence type="ECO:0000313" key="9">
    <source>
        <dbReference type="Proteomes" id="UP000286134"/>
    </source>
</evidence>
<dbReference type="InterPro" id="IPR045119">
    <property type="entry name" value="SUN1-5"/>
</dbReference>
<evidence type="ECO:0000313" key="8">
    <source>
        <dbReference type="EMBL" id="RKF59786.1"/>
    </source>
</evidence>
<evidence type="ECO:0000256" key="1">
    <source>
        <dbReference type="ARBA" id="ARBA00004370"/>
    </source>
</evidence>
<evidence type="ECO:0000256" key="4">
    <source>
        <dbReference type="ARBA" id="ARBA00023136"/>
    </source>
</evidence>
<dbReference type="OrthoDB" id="342281at2759"/>
<dbReference type="GO" id="GO:0034993">
    <property type="term" value="C:meiotic nuclear membrane microtubule tethering complex"/>
    <property type="evidence" value="ECO:0007669"/>
    <property type="project" value="TreeGrafter"/>
</dbReference>
<feature type="domain" description="SUN" evidence="7">
    <location>
        <begin position="472"/>
        <end position="674"/>
    </location>
</feature>
<dbReference type="InterPro" id="IPR012919">
    <property type="entry name" value="SUN_dom"/>
</dbReference>
<dbReference type="Gene3D" id="2.60.120.260">
    <property type="entry name" value="Galactose-binding domain-like"/>
    <property type="match status" value="1"/>
</dbReference>
<protein>
    <recommendedName>
        <fullName evidence="7">SUN domain-containing protein</fullName>
    </recommendedName>
</protein>
<dbReference type="AlphaFoldDB" id="A0A420HQU1"/>
<reference evidence="8 9" key="1">
    <citation type="journal article" date="2018" name="BMC Genomics">
        <title>Comparative genome analyses reveal sequence features reflecting distinct modes of host-adaptation between dicot and monocot powdery mildew.</title>
        <authorList>
            <person name="Wu Y."/>
            <person name="Ma X."/>
            <person name="Pan Z."/>
            <person name="Kale S.D."/>
            <person name="Song Y."/>
            <person name="King H."/>
            <person name="Zhang Q."/>
            <person name="Presley C."/>
            <person name="Deng X."/>
            <person name="Wei C.I."/>
            <person name="Xiao S."/>
        </authorList>
    </citation>
    <scope>NUCLEOTIDE SEQUENCE [LARGE SCALE GENOMIC DNA]</scope>
    <source>
        <strain evidence="8">UMSG2</strain>
    </source>
</reference>
<sequence>MVTKRTTRSSSKAISSRENSPTVSVTDTSQTPILGRRHRSLNATLPAVGLKASTAYGTNNNAQSTRVAAPKIDIDVKNFLREILKPEKDGVTSARRSLSPSVAMPLKKSGSSRTTPERSFEMESKIFRGAGLESSEDYPEEFSPVHLNDRSSSHEISTDDDSIYEEYDIKSQSFARRSNSPDPFEEPNRDMNTVRFFKYFDTLINNVSIRTFVLIWAGIAVLFFRPVLNNLHSSLPVLEKNLPNFTSRVLPVNESTLINQRLTKLEVDVSHILETSSINPRTTKILENILPRAIVIKSEDGKLLLSQEFWLALRDQILADEIFNPSQIGMSHSIERDLNSTSQETWGNFIEQNSQKLKQLEDEHLKDLFPQLLHEHSIVNKAQVIEIIHQNWERHSALINEKMNDLALEIKHSMQNKKLKLSSLSSQDLGRLGEELTKYLPNAQLQAAAHVNIESAIVRSSLKMNHFASYAGALIDKEKTSSSYEFPSQARMWIFEKAIRYLLGNPVPPPNPPEKAMMKWDEAGECWCTPAHNDGGFGPSLGVILGNKIYPEEVVIENIQSSLSLEPGSAPKTLELFAEIEDLETRSVLRQQSQKQFPNLSQDLDYKLNRYVRIAAWIYKLDSPYNTQVHEIPLDLKAFGVGTSKLLLRITSNWASEKVSYTCLYRVKLHGTIVERPFED</sequence>
<comment type="subcellular location">
    <subcellularLocation>
        <location evidence="1">Membrane</location>
    </subcellularLocation>
</comment>
<feature type="compositionally biased region" description="Basic and acidic residues" evidence="5">
    <location>
        <begin position="147"/>
        <end position="157"/>
    </location>
</feature>
<gene>
    <name evidence="8" type="ORF">OnM2_057005</name>
</gene>
<dbReference type="PANTHER" id="PTHR12911">
    <property type="entry name" value="SAD1/UNC-84-LIKE PROTEIN-RELATED"/>
    <property type="match status" value="1"/>
</dbReference>
<evidence type="ECO:0000256" key="5">
    <source>
        <dbReference type="SAM" id="MobiDB-lite"/>
    </source>
</evidence>
<dbReference type="Pfam" id="PF07738">
    <property type="entry name" value="Sad1_UNC"/>
    <property type="match status" value="1"/>
</dbReference>
<feature type="region of interest" description="Disordered" evidence="5">
    <location>
        <begin position="133"/>
        <end position="159"/>
    </location>
</feature>
<organism evidence="8 9">
    <name type="scientific">Erysiphe neolycopersici</name>
    <dbReference type="NCBI Taxonomy" id="212602"/>
    <lineage>
        <taxon>Eukaryota</taxon>
        <taxon>Fungi</taxon>
        <taxon>Dikarya</taxon>
        <taxon>Ascomycota</taxon>
        <taxon>Pezizomycotina</taxon>
        <taxon>Leotiomycetes</taxon>
        <taxon>Erysiphales</taxon>
        <taxon>Erysiphaceae</taxon>
        <taxon>Erysiphe</taxon>
    </lineage>
</organism>
<dbReference type="Proteomes" id="UP000286134">
    <property type="component" value="Unassembled WGS sequence"/>
</dbReference>
<accession>A0A420HQU1</accession>
<evidence type="ECO:0000256" key="3">
    <source>
        <dbReference type="ARBA" id="ARBA00022989"/>
    </source>
</evidence>
<keyword evidence="9" id="KW-1185">Reference proteome</keyword>
<keyword evidence="2 6" id="KW-0812">Transmembrane</keyword>
<keyword evidence="3 6" id="KW-1133">Transmembrane helix</keyword>
<dbReference type="PANTHER" id="PTHR12911:SF8">
    <property type="entry name" value="KLAROID PROTEIN-RELATED"/>
    <property type="match status" value="1"/>
</dbReference>
<feature type="region of interest" description="Disordered" evidence="5">
    <location>
        <begin position="1"/>
        <end position="36"/>
    </location>
</feature>
<dbReference type="EMBL" id="MCFK01005737">
    <property type="protein sequence ID" value="RKF59786.1"/>
    <property type="molecule type" value="Genomic_DNA"/>
</dbReference>
<comment type="caution">
    <text evidence="8">The sequence shown here is derived from an EMBL/GenBank/DDBJ whole genome shotgun (WGS) entry which is preliminary data.</text>
</comment>